<dbReference type="HOGENOM" id="CLU_3039068_0_0_2"/>
<dbReference type="Proteomes" id="UP000011718">
    <property type="component" value="Chromosome"/>
</dbReference>
<dbReference type="AlphaFoldDB" id="M1Q907"/>
<dbReference type="BioCyc" id="MMAZ1236903:G139K-1246-MONOMER"/>
<accession>M1Q907</accession>
<dbReference type="KEGG" id="mmaz:MmTuc01_1307"/>
<evidence type="ECO:0000313" key="2">
    <source>
        <dbReference type="Proteomes" id="UP000011718"/>
    </source>
</evidence>
<sequence length="54" mass="6628">MHIINNIFFLFQSFYIISKNSKKVKLHEMKKMYIKSRIEANIIKKLRNSRINTR</sequence>
<gene>
    <name evidence="1" type="ORF">MmTuc01_1307</name>
</gene>
<protein>
    <submittedName>
        <fullName evidence="1">Uncharacterized protein</fullName>
    </submittedName>
</protein>
<proteinExistence type="predicted"/>
<organism evidence="1 2">
    <name type="scientific">Methanosarcina mazei Tuc01</name>
    <dbReference type="NCBI Taxonomy" id="1236903"/>
    <lineage>
        <taxon>Archaea</taxon>
        <taxon>Methanobacteriati</taxon>
        <taxon>Methanobacteriota</taxon>
        <taxon>Stenosarchaea group</taxon>
        <taxon>Methanomicrobia</taxon>
        <taxon>Methanosarcinales</taxon>
        <taxon>Methanosarcinaceae</taxon>
        <taxon>Methanosarcina</taxon>
    </lineage>
</organism>
<dbReference type="EMBL" id="CP004144">
    <property type="protein sequence ID" value="AGF96688.1"/>
    <property type="molecule type" value="Genomic_DNA"/>
</dbReference>
<name>M1Q907_METMZ</name>
<evidence type="ECO:0000313" key="1">
    <source>
        <dbReference type="EMBL" id="AGF96688.1"/>
    </source>
</evidence>
<reference evidence="1 2" key="1">
    <citation type="journal article" date="2013" name="Genome Announc.">
        <title>Complete Genome of a Methanosarcina mazei Strain Isolated from Sediment Samples from an Amazonian Flooded Area.</title>
        <authorList>
            <person name="Assis das Gracas D."/>
            <person name="Thiago Juca Ramos R."/>
            <person name="Vieira Araujo A.C."/>
            <person name="Zahlouth R."/>
            <person name="Ribeiro Carneiro A."/>
            <person name="Souza Lopes T."/>
            <person name="Azevedo Barauna R."/>
            <person name="Azevedo V."/>
            <person name="Cruz Schneider M.P."/>
            <person name="Pellizari V.H."/>
            <person name="Silva A."/>
        </authorList>
    </citation>
    <scope>NUCLEOTIDE SEQUENCE [LARGE SCALE GENOMIC DNA]</scope>
    <source>
        <strain evidence="1 2">Tuc01</strain>
    </source>
</reference>